<accession>A0A5J4Z0K1</accession>
<dbReference type="EMBL" id="VRMN01000002">
    <property type="protein sequence ID" value="KAA8496622.1"/>
    <property type="molecule type" value="Genomic_DNA"/>
</dbReference>
<dbReference type="InterPro" id="IPR044766">
    <property type="entry name" value="NPSN/SNAP25-like_N_SNARE"/>
</dbReference>
<protein>
    <submittedName>
        <fullName evidence="7">Synaptosomal-associated protein 25-B</fullName>
    </submittedName>
</protein>
<dbReference type="SUPFAM" id="SSF58038">
    <property type="entry name" value="SNARE fusion complex"/>
    <property type="match status" value="2"/>
</dbReference>
<gene>
    <name evidence="7" type="ORF">FVE85_0351</name>
</gene>
<evidence type="ECO:0000256" key="3">
    <source>
        <dbReference type="ARBA" id="ARBA00022448"/>
    </source>
</evidence>
<evidence type="ECO:0000256" key="1">
    <source>
        <dbReference type="ARBA" id="ARBA00004370"/>
    </source>
</evidence>
<dbReference type="OrthoDB" id="19261at2759"/>
<dbReference type="CDD" id="cd15841">
    <property type="entry name" value="SNARE_Qc"/>
    <property type="match status" value="1"/>
</dbReference>
<dbReference type="GO" id="GO:0005886">
    <property type="term" value="C:plasma membrane"/>
    <property type="evidence" value="ECO:0007669"/>
    <property type="project" value="TreeGrafter"/>
</dbReference>
<dbReference type="OMA" id="VEIWNSH"/>
<reference evidence="8" key="1">
    <citation type="journal article" date="2019" name="Nat. Commun.">
        <title>Expansion of phycobilisome linker gene families in mesophilic red algae.</title>
        <authorList>
            <person name="Lee J."/>
            <person name="Kim D."/>
            <person name="Bhattacharya D."/>
            <person name="Yoon H.S."/>
        </authorList>
    </citation>
    <scope>NUCLEOTIDE SEQUENCE [LARGE SCALE GENOMIC DNA]</scope>
    <source>
        <strain evidence="8">CCMP 1328</strain>
    </source>
</reference>
<dbReference type="GO" id="GO:0005484">
    <property type="term" value="F:SNAP receptor activity"/>
    <property type="evidence" value="ECO:0007669"/>
    <property type="project" value="InterPro"/>
</dbReference>
<proteinExistence type="inferred from homology"/>
<feature type="region of interest" description="Disordered" evidence="5">
    <location>
        <begin position="149"/>
        <end position="170"/>
    </location>
</feature>
<keyword evidence="3" id="KW-0813">Transport</keyword>
<dbReference type="CDD" id="cd15861">
    <property type="entry name" value="SNARE_SNAP25N_23N_29N_SEC9N"/>
    <property type="match status" value="1"/>
</dbReference>
<feature type="compositionally biased region" description="Basic and acidic residues" evidence="5">
    <location>
        <begin position="201"/>
        <end position="211"/>
    </location>
</feature>
<dbReference type="AlphaFoldDB" id="A0A5J4Z0K1"/>
<comment type="caution">
    <text evidence="7">The sequence shown here is derived from an EMBL/GenBank/DDBJ whole genome shotgun (WGS) entry which is preliminary data.</text>
</comment>
<evidence type="ECO:0000313" key="7">
    <source>
        <dbReference type="EMBL" id="KAA8496622.1"/>
    </source>
</evidence>
<organism evidence="7 8">
    <name type="scientific">Porphyridium purpureum</name>
    <name type="common">Red alga</name>
    <name type="synonym">Porphyridium cruentum</name>
    <dbReference type="NCBI Taxonomy" id="35688"/>
    <lineage>
        <taxon>Eukaryota</taxon>
        <taxon>Rhodophyta</taxon>
        <taxon>Bangiophyceae</taxon>
        <taxon>Porphyridiales</taxon>
        <taxon>Porphyridiaceae</taxon>
        <taxon>Porphyridium</taxon>
    </lineage>
</organism>
<evidence type="ECO:0000256" key="5">
    <source>
        <dbReference type="SAM" id="MobiDB-lite"/>
    </source>
</evidence>
<feature type="domain" description="T-SNARE coiled-coil homology" evidence="6">
    <location>
        <begin position="239"/>
        <end position="301"/>
    </location>
</feature>
<evidence type="ECO:0000259" key="6">
    <source>
        <dbReference type="PROSITE" id="PS50192"/>
    </source>
</evidence>
<dbReference type="PANTHER" id="PTHR19305:SF9">
    <property type="entry name" value="SYNAPTOSOMAL-ASSOCIATED PROTEIN 29"/>
    <property type="match status" value="1"/>
</dbReference>
<feature type="region of interest" description="Disordered" evidence="5">
    <location>
        <begin position="182"/>
        <end position="225"/>
    </location>
</feature>
<name>A0A5J4Z0K1_PORPP</name>
<dbReference type="GO" id="GO:0031201">
    <property type="term" value="C:SNARE complex"/>
    <property type="evidence" value="ECO:0007669"/>
    <property type="project" value="InterPro"/>
</dbReference>
<evidence type="ECO:0000256" key="4">
    <source>
        <dbReference type="ARBA" id="ARBA00023136"/>
    </source>
</evidence>
<keyword evidence="8" id="KW-1185">Reference proteome</keyword>
<comment type="subcellular location">
    <subcellularLocation>
        <location evidence="1">Membrane</location>
    </subcellularLocation>
</comment>
<feature type="domain" description="T-SNARE coiled-coil homology" evidence="6">
    <location>
        <begin position="79"/>
        <end position="141"/>
    </location>
</feature>
<dbReference type="PROSITE" id="PS50192">
    <property type="entry name" value="T_SNARE"/>
    <property type="match status" value="2"/>
</dbReference>
<dbReference type="Gene3D" id="1.20.5.110">
    <property type="match status" value="2"/>
</dbReference>
<dbReference type="Proteomes" id="UP000324585">
    <property type="component" value="Unassembled WGS sequence"/>
</dbReference>
<evidence type="ECO:0000256" key="2">
    <source>
        <dbReference type="ARBA" id="ARBA00009480"/>
    </source>
</evidence>
<feature type="region of interest" description="Disordered" evidence="5">
    <location>
        <begin position="1"/>
        <end position="26"/>
    </location>
</feature>
<evidence type="ECO:0000313" key="8">
    <source>
        <dbReference type="Proteomes" id="UP000324585"/>
    </source>
</evidence>
<dbReference type="SMART" id="SM00397">
    <property type="entry name" value="t_SNARE"/>
    <property type="match status" value="2"/>
</dbReference>
<dbReference type="Pfam" id="PF12352">
    <property type="entry name" value="V-SNARE_C"/>
    <property type="match status" value="1"/>
</dbReference>
<dbReference type="InterPro" id="IPR000727">
    <property type="entry name" value="T_SNARE_dom"/>
</dbReference>
<sequence>MEEEFEVVEDSRAKKQSTARGSLFGGGRRKARAAAAAAVVELDIVETTGSSKHTQYASYGDKSRQEYVQELDAMDAEALRLAEDSALSTKRTRALVHETREVGTATATALNQQSEQLERIQDDLVETNATIDRTDKIIQKLASPWTYKLQPGARRKKEDQLKSSGMNRGRVIDLDESTGLEIVSESVSPRGSGGGKKKKDAKVLEQEEREALLSPRTRAKQEKIRKDTAHMTETERRLYILEQEQDDDLNDIGKVVGDLKGLALAMNTELNYQTEMIVAVTHDAGVTSRRLKENNRKVKNI</sequence>
<keyword evidence="4" id="KW-0472">Membrane</keyword>
<dbReference type="PANTHER" id="PTHR19305">
    <property type="entry name" value="SYNAPTOSOMAL ASSOCIATED PROTEIN"/>
    <property type="match status" value="1"/>
</dbReference>
<comment type="similarity">
    <text evidence="2">Belongs to the SNAP-25 family.</text>
</comment>